<dbReference type="InterPro" id="IPR058626">
    <property type="entry name" value="MdtA-like_b-barrel"/>
</dbReference>
<dbReference type="Gene3D" id="2.40.50.100">
    <property type="match status" value="1"/>
</dbReference>
<evidence type="ECO:0000256" key="5">
    <source>
        <dbReference type="ARBA" id="ARBA00022519"/>
    </source>
</evidence>
<dbReference type="Pfam" id="PF25917">
    <property type="entry name" value="BSH_RND"/>
    <property type="match status" value="1"/>
</dbReference>
<evidence type="ECO:0000256" key="4">
    <source>
        <dbReference type="ARBA" id="ARBA00022475"/>
    </source>
</evidence>
<dbReference type="AlphaFoldDB" id="I3ZGG6"/>
<reference evidence="14 16" key="1">
    <citation type="submission" date="2012-06" db="EMBL/GenBank/DDBJ databases">
        <title>Complete genome of Terriglobus roseus DSM 18391.</title>
        <authorList>
            <consortium name="US DOE Joint Genome Institute (JGI-PGF)"/>
            <person name="Lucas S."/>
            <person name="Copeland A."/>
            <person name="Lapidus A."/>
            <person name="Glavina del Rio T."/>
            <person name="Dalin E."/>
            <person name="Tice H."/>
            <person name="Bruce D."/>
            <person name="Goodwin L."/>
            <person name="Pitluck S."/>
            <person name="Peters L."/>
            <person name="Mikhailova N."/>
            <person name="Munk A.C.C."/>
            <person name="Kyrpides N."/>
            <person name="Mavromatis K."/>
            <person name="Ivanova N."/>
            <person name="Brettin T."/>
            <person name="Detter J.C."/>
            <person name="Han C."/>
            <person name="Larimer F."/>
            <person name="Land M."/>
            <person name="Hauser L."/>
            <person name="Markowitz V."/>
            <person name="Cheng J.-F."/>
            <person name="Hugenholtz P."/>
            <person name="Woyke T."/>
            <person name="Wu D."/>
            <person name="Brambilla E."/>
            <person name="Klenk H.-P."/>
            <person name="Eisen J.A."/>
        </authorList>
    </citation>
    <scope>NUCLEOTIDE SEQUENCE [LARGE SCALE GENOMIC DNA]</scope>
    <source>
        <strain evidence="14">DSM 18391</strain>
        <strain evidence="16">DSM 18391 / NRRL B-41598 / KBS 63</strain>
    </source>
</reference>
<keyword evidence="16" id="KW-1185">Reference proteome</keyword>
<dbReference type="KEGG" id="trs:Terro_2422"/>
<dbReference type="Proteomes" id="UP000006056">
    <property type="component" value="Chromosome"/>
</dbReference>
<dbReference type="HOGENOM" id="CLU_018816_2_0_0"/>
<dbReference type="OrthoDB" id="9783047at2"/>
<evidence type="ECO:0000259" key="13">
    <source>
        <dbReference type="Pfam" id="PF25967"/>
    </source>
</evidence>
<dbReference type="STRING" id="926566.Terro_2055"/>
<dbReference type="Gene3D" id="2.40.420.20">
    <property type="match status" value="1"/>
</dbReference>
<evidence type="ECO:0000259" key="10">
    <source>
        <dbReference type="Pfam" id="PF25876"/>
    </source>
</evidence>
<dbReference type="PANTHER" id="PTHR30469:SF12">
    <property type="entry name" value="MULTIDRUG RESISTANCE PROTEIN MDTA"/>
    <property type="match status" value="1"/>
</dbReference>
<evidence type="ECO:0000256" key="9">
    <source>
        <dbReference type="SAM" id="Phobius"/>
    </source>
</evidence>
<keyword evidence="9" id="KW-1133">Transmembrane helix</keyword>
<feature type="region of interest" description="Disordered" evidence="8">
    <location>
        <begin position="1"/>
        <end position="25"/>
    </location>
</feature>
<evidence type="ECO:0000313" key="16">
    <source>
        <dbReference type="Proteomes" id="UP000006056"/>
    </source>
</evidence>
<feature type="domain" description="Multidrug resistance protein MdtA-like C-terminal permuted SH3" evidence="13">
    <location>
        <begin position="358"/>
        <end position="418"/>
    </location>
</feature>
<dbReference type="PANTHER" id="PTHR30469">
    <property type="entry name" value="MULTIDRUG RESISTANCE PROTEIN MDTA"/>
    <property type="match status" value="1"/>
</dbReference>
<dbReference type="Pfam" id="PF25967">
    <property type="entry name" value="RND-MFP_C"/>
    <property type="match status" value="1"/>
</dbReference>
<dbReference type="Pfam" id="PF25876">
    <property type="entry name" value="HH_MFP_RND"/>
    <property type="match status" value="1"/>
</dbReference>
<keyword evidence="7" id="KW-0175">Coiled coil</keyword>
<keyword evidence="5" id="KW-0997">Cell inner membrane</keyword>
<dbReference type="InterPro" id="IPR006143">
    <property type="entry name" value="RND_pump_MFP"/>
</dbReference>
<proteinExistence type="inferred from homology"/>
<evidence type="ECO:0000256" key="1">
    <source>
        <dbReference type="ARBA" id="ARBA00004236"/>
    </source>
</evidence>
<comment type="subcellular location">
    <subcellularLocation>
        <location evidence="1">Cell membrane</location>
    </subcellularLocation>
</comment>
<evidence type="ECO:0000256" key="8">
    <source>
        <dbReference type="SAM" id="MobiDB-lite"/>
    </source>
</evidence>
<dbReference type="Gene3D" id="1.10.287.470">
    <property type="entry name" value="Helix hairpin bin"/>
    <property type="match status" value="1"/>
</dbReference>
<evidence type="ECO:0000256" key="6">
    <source>
        <dbReference type="ARBA" id="ARBA00023136"/>
    </source>
</evidence>
<keyword evidence="9" id="KW-0812">Transmembrane</keyword>
<feature type="transmembrane region" description="Helical" evidence="9">
    <location>
        <begin position="30"/>
        <end position="49"/>
    </location>
</feature>
<feature type="domain" description="Multidrug resistance protein MdtA-like alpha-helical hairpin" evidence="10">
    <location>
        <begin position="164"/>
        <end position="232"/>
    </location>
</feature>
<dbReference type="InterPro" id="IPR058624">
    <property type="entry name" value="MdtA-like_HH"/>
</dbReference>
<dbReference type="GO" id="GO:0015562">
    <property type="term" value="F:efflux transmembrane transporter activity"/>
    <property type="evidence" value="ECO:0007669"/>
    <property type="project" value="TreeGrafter"/>
</dbReference>
<dbReference type="InterPro" id="IPR058627">
    <property type="entry name" value="MdtA-like_C"/>
</dbReference>
<protein>
    <submittedName>
        <fullName evidence="14">RND family efflux transporter, MFP subunit</fullName>
    </submittedName>
</protein>
<feature type="domain" description="Multidrug resistance protein MdtA-like beta-barrel" evidence="12">
    <location>
        <begin position="270"/>
        <end position="355"/>
    </location>
</feature>
<accession>I3ZGG6</accession>
<feature type="region of interest" description="Disordered" evidence="8">
    <location>
        <begin position="58"/>
        <end position="97"/>
    </location>
</feature>
<dbReference type="EMBL" id="CP003379">
    <property type="protein sequence ID" value="AFL88677.1"/>
    <property type="molecule type" value="Genomic_DNA"/>
</dbReference>
<evidence type="ECO:0000259" key="11">
    <source>
        <dbReference type="Pfam" id="PF25917"/>
    </source>
</evidence>
<evidence type="ECO:0000313" key="15">
    <source>
        <dbReference type="EMBL" id="AFL88677.1"/>
    </source>
</evidence>
<gene>
    <name evidence="14" type="ordered locus">Terro_2055</name>
    <name evidence="15" type="ordered locus">Terro_2422</name>
</gene>
<comment type="similarity">
    <text evidence="2">Belongs to the membrane fusion protein (MFP) (TC 8.A.1) family.</text>
</comment>
<evidence type="ECO:0000256" key="7">
    <source>
        <dbReference type="SAM" id="Coils"/>
    </source>
</evidence>
<keyword evidence="6 9" id="KW-0472">Membrane</keyword>
<dbReference type="InterPro" id="IPR058625">
    <property type="entry name" value="MdtA-like_BSH"/>
</dbReference>
<name>I3ZGG6_TERRK</name>
<sequence>MLPSERPMQEATSAAPDESAPQQTPHERRWLAWVLVVLVCGIITIPLLLPTMPPGGMPPGGMPPAGPGGAAPRGAGDKGKKASGSPSSVMAATDNSTPVTTAKVQTGHMDIFLDALGTVTPLATVNVYSQVSGRVLAVNYREGQMVHKGQVLVEIDPRPTEAQAQQARGSLARDRALLDQARVNLQRYQEALKDHAIAEQTVFDQSATVNQYEGTVANDEGQVKYYEVQLSYCHIIAPISGKIGLRLVDSGNTIFSGSSTTIATITQLNPITVVFSVAEDHLPKIQQKTGPNHGALTVALYDRSQTSQLTTGKLLTLDNQVDTSTGTVRLRAQFDNAAAALYPNQFVNARLQVDTLQNAKLIPTGAVQYNGQQAFVYVVKQDSTVALRNITVLNTEGNQSAIDGLNPGDTVITSNFDRLTDGAKVAVGSSQSAMMGPA</sequence>
<feature type="coiled-coil region" evidence="7">
    <location>
        <begin position="171"/>
        <end position="198"/>
    </location>
</feature>
<evidence type="ECO:0000313" key="14">
    <source>
        <dbReference type="EMBL" id="AFL88334.1"/>
    </source>
</evidence>
<evidence type="ECO:0000256" key="3">
    <source>
        <dbReference type="ARBA" id="ARBA00022448"/>
    </source>
</evidence>
<evidence type="ECO:0000256" key="2">
    <source>
        <dbReference type="ARBA" id="ARBA00009477"/>
    </source>
</evidence>
<evidence type="ECO:0000259" key="12">
    <source>
        <dbReference type="Pfam" id="PF25944"/>
    </source>
</evidence>
<dbReference type="NCBIfam" id="TIGR01730">
    <property type="entry name" value="RND_mfp"/>
    <property type="match status" value="1"/>
</dbReference>
<dbReference type="KEGG" id="trs:Terro_2055"/>
<dbReference type="SUPFAM" id="SSF111369">
    <property type="entry name" value="HlyD-like secretion proteins"/>
    <property type="match status" value="1"/>
</dbReference>
<dbReference type="Pfam" id="PF25944">
    <property type="entry name" value="Beta-barrel_RND"/>
    <property type="match status" value="1"/>
</dbReference>
<dbReference type="EMBL" id="CP003379">
    <property type="protein sequence ID" value="AFL88334.1"/>
    <property type="molecule type" value="Genomic_DNA"/>
</dbReference>
<dbReference type="GO" id="GO:1990281">
    <property type="term" value="C:efflux pump complex"/>
    <property type="evidence" value="ECO:0007669"/>
    <property type="project" value="TreeGrafter"/>
</dbReference>
<organism evidence="14 16">
    <name type="scientific">Terriglobus roseus (strain DSM 18391 / NRRL B-41598 / KBS 63)</name>
    <dbReference type="NCBI Taxonomy" id="926566"/>
    <lineage>
        <taxon>Bacteria</taxon>
        <taxon>Pseudomonadati</taxon>
        <taxon>Acidobacteriota</taxon>
        <taxon>Terriglobia</taxon>
        <taxon>Terriglobales</taxon>
        <taxon>Acidobacteriaceae</taxon>
        <taxon>Terriglobus</taxon>
    </lineage>
</organism>
<dbReference type="Gene3D" id="2.40.30.170">
    <property type="match status" value="1"/>
</dbReference>
<keyword evidence="3" id="KW-0813">Transport</keyword>
<dbReference type="eggNOG" id="COG0845">
    <property type="taxonomic scope" value="Bacteria"/>
</dbReference>
<keyword evidence="4" id="KW-1003">Cell membrane</keyword>
<feature type="domain" description="Multidrug resistance protein MdtA-like barrel-sandwich hybrid" evidence="11">
    <location>
        <begin position="124"/>
        <end position="266"/>
    </location>
</feature>